<dbReference type="OrthoDB" id="2116389at2759"/>
<keyword evidence="2" id="KW-1133">Transmembrane helix</keyword>
<protein>
    <submittedName>
        <fullName evidence="3">Uncharacterized protein</fullName>
    </submittedName>
</protein>
<evidence type="ECO:0000313" key="4">
    <source>
        <dbReference type="Proteomes" id="UP000297245"/>
    </source>
</evidence>
<gene>
    <name evidence="3" type="ORF">K435DRAFT_821742</name>
</gene>
<feature type="transmembrane region" description="Helical" evidence="2">
    <location>
        <begin position="45"/>
        <end position="67"/>
    </location>
</feature>
<dbReference type="EMBL" id="ML179422">
    <property type="protein sequence ID" value="THU88107.1"/>
    <property type="molecule type" value="Genomic_DNA"/>
</dbReference>
<dbReference type="GO" id="GO:0022857">
    <property type="term" value="F:transmembrane transporter activity"/>
    <property type="evidence" value="ECO:0007669"/>
    <property type="project" value="InterPro"/>
</dbReference>
<proteinExistence type="predicted"/>
<organism evidence="3 4">
    <name type="scientific">Dendrothele bispora (strain CBS 962.96)</name>
    <dbReference type="NCBI Taxonomy" id="1314807"/>
    <lineage>
        <taxon>Eukaryota</taxon>
        <taxon>Fungi</taxon>
        <taxon>Dikarya</taxon>
        <taxon>Basidiomycota</taxon>
        <taxon>Agaricomycotina</taxon>
        <taxon>Agaricomycetes</taxon>
        <taxon>Agaricomycetidae</taxon>
        <taxon>Agaricales</taxon>
        <taxon>Agaricales incertae sedis</taxon>
        <taxon>Dendrothele</taxon>
    </lineage>
</organism>
<evidence type="ECO:0000313" key="3">
    <source>
        <dbReference type="EMBL" id="THU88107.1"/>
    </source>
</evidence>
<evidence type="ECO:0000256" key="2">
    <source>
        <dbReference type="SAM" id="Phobius"/>
    </source>
</evidence>
<dbReference type="Gene3D" id="1.10.4160.10">
    <property type="entry name" value="Hydantoin permease"/>
    <property type="match status" value="1"/>
</dbReference>
<keyword evidence="1" id="KW-0813">Transport</keyword>
<dbReference type="PANTHER" id="PTHR31806:SF5">
    <property type="entry name" value="PURINE-CYTOSINE PERMEASE FCY21"/>
    <property type="match status" value="1"/>
</dbReference>
<dbReference type="InterPro" id="IPR026030">
    <property type="entry name" value="Pur-cyt_permease_Fcy2/21/22"/>
</dbReference>
<keyword evidence="2" id="KW-0472">Membrane</keyword>
<dbReference type="Proteomes" id="UP000297245">
    <property type="component" value="Unassembled WGS sequence"/>
</dbReference>
<keyword evidence="2" id="KW-0812">Transmembrane</keyword>
<keyword evidence="4" id="KW-1185">Reference proteome</keyword>
<sequence>MIQRLQPFAAAAPAIPIWQAGLGDDDNFGRFLVAVLDPIGGFGKFLVVLAALTIVAPCALTMYSLGLSLMNISPIFAKVPRYIYMIIATAMRVHTNYPTQHTIPLAIVCATHFFTALESVLNLMGYWVASYTSIVLCEHFVFHWKNAQNLPLGIAAVLSLLCSFGVIVPSIDQVWYIGPIAKVGTGDIAMEKCFARYTVLRAEPGWTTVV</sequence>
<name>A0A4S8LGG4_DENBC</name>
<dbReference type="GO" id="GO:0005886">
    <property type="term" value="C:plasma membrane"/>
    <property type="evidence" value="ECO:0007669"/>
    <property type="project" value="TreeGrafter"/>
</dbReference>
<reference evidence="3 4" key="1">
    <citation type="journal article" date="2019" name="Nat. Ecol. Evol.">
        <title>Megaphylogeny resolves global patterns of mushroom evolution.</title>
        <authorList>
            <person name="Varga T."/>
            <person name="Krizsan K."/>
            <person name="Foldi C."/>
            <person name="Dima B."/>
            <person name="Sanchez-Garcia M."/>
            <person name="Sanchez-Ramirez S."/>
            <person name="Szollosi G.J."/>
            <person name="Szarkandi J.G."/>
            <person name="Papp V."/>
            <person name="Albert L."/>
            <person name="Andreopoulos W."/>
            <person name="Angelini C."/>
            <person name="Antonin V."/>
            <person name="Barry K.W."/>
            <person name="Bougher N.L."/>
            <person name="Buchanan P."/>
            <person name="Buyck B."/>
            <person name="Bense V."/>
            <person name="Catcheside P."/>
            <person name="Chovatia M."/>
            <person name="Cooper J."/>
            <person name="Damon W."/>
            <person name="Desjardin D."/>
            <person name="Finy P."/>
            <person name="Geml J."/>
            <person name="Haridas S."/>
            <person name="Hughes K."/>
            <person name="Justo A."/>
            <person name="Karasinski D."/>
            <person name="Kautmanova I."/>
            <person name="Kiss B."/>
            <person name="Kocsube S."/>
            <person name="Kotiranta H."/>
            <person name="LaButti K.M."/>
            <person name="Lechner B.E."/>
            <person name="Liimatainen K."/>
            <person name="Lipzen A."/>
            <person name="Lukacs Z."/>
            <person name="Mihaltcheva S."/>
            <person name="Morgado L.N."/>
            <person name="Niskanen T."/>
            <person name="Noordeloos M.E."/>
            <person name="Ohm R.A."/>
            <person name="Ortiz-Santana B."/>
            <person name="Ovrebo C."/>
            <person name="Racz N."/>
            <person name="Riley R."/>
            <person name="Savchenko A."/>
            <person name="Shiryaev A."/>
            <person name="Soop K."/>
            <person name="Spirin V."/>
            <person name="Szebenyi C."/>
            <person name="Tomsovsky M."/>
            <person name="Tulloss R.E."/>
            <person name="Uehling J."/>
            <person name="Grigoriev I.V."/>
            <person name="Vagvolgyi C."/>
            <person name="Papp T."/>
            <person name="Martin F.M."/>
            <person name="Miettinen O."/>
            <person name="Hibbett D.S."/>
            <person name="Nagy L.G."/>
        </authorList>
    </citation>
    <scope>NUCLEOTIDE SEQUENCE [LARGE SCALE GENOMIC DNA]</scope>
    <source>
        <strain evidence="3 4">CBS 962.96</strain>
    </source>
</reference>
<accession>A0A4S8LGG4</accession>
<dbReference type="PANTHER" id="PTHR31806">
    <property type="entry name" value="PURINE-CYTOSINE PERMEASE FCY2-RELATED"/>
    <property type="match status" value="1"/>
</dbReference>
<feature type="transmembrane region" description="Helical" evidence="2">
    <location>
        <begin position="150"/>
        <end position="171"/>
    </location>
</feature>
<evidence type="ECO:0000256" key="1">
    <source>
        <dbReference type="ARBA" id="ARBA00022448"/>
    </source>
</evidence>
<dbReference type="AlphaFoldDB" id="A0A4S8LGG4"/>